<evidence type="ECO:0000313" key="7">
    <source>
        <dbReference type="EMBL" id="KMY50583.1"/>
    </source>
</evidence>
<feature type="domain" description="BPL/LPL catalytic" evidence="6">
    <location>
        <begin position="71"/>
        <end position="262"/>
    </location>
</feature>
<dbReference type="InterPro" id="IPR036390">
    <property type="entry name" value="WH_DNA-bd_sf"/>
</dbReference>
<evidence type="ECO:0000256" key="5">
    <source>
        <dbReference type="HAMAP-Rule" id="MF_00978"/>
    </source>
</evidence>
<keyword evidence="1 5" id="KW-0436">Ligase</keyword>
<dbReference type="PANTHER" id="PTHR12835">
    <property type="entry name" value="BIOTIN PROTEIN LIGASE"/>
    <property type="match status" value="1"/>
</dbReference>
<keyword evidence="8" id="KW-1185">Reference proteome</keyword>
<dbReference type="Pfam" id="PF03099">
    <property type="entry name" value="BPL_LplA_LipB"/>
    <property type="match status" value="1"/>
</dbReference>
<dbReference type="NCBIfam" id="TIGR00121">
    <property type="entry name" value="birA_ligase"/>
    <property type="match status" value="1"/>
</dbReference>
<keyword evidence="2 5" id="KW-0547">Nucleotide-binding</keyword>
<dbReference type="GO" id="GO:0003677">
    <property type="term" value="F:DNA binding"/>
    <property type="evidence" value="ECO:0007669"/>
    <property type="project" value="UniProtKB-UniRule"/>
</dbReference>
<dbReference type="RefSeq" id="WP_049681936.1">
    <property type="nucleotide sequence ID" value="NZ_LFZW01000001.1"/>
</dbReference>
<keyword evidence="5" id="KW-0238">DNA-binding</keyword>
<comment type="catalytic activity">
    <reaction evidence="5">
        <text>biotin + L-lysyl-[protein] + ATP = N(6)-biotinyl-L-lysyl-[protein] + AMP + diphosphate + H(+)</text>
        <dbReference type="Rhea" id="RHEA:11756"/>
        <dbReference type="Rhea" id="RHEA-COMP:9752"/>
        <dbReference type="Rhea" id="RHEA-COMP:10505"/>
        <dbReference type="ChEBI" id="CHEBI:15378"/>
        <dbReference type="ChEBI" id="CHEBI:29969"/>
        <dbReference type="ChEBI" id="CHEBI:30616"/>
        <dbReference type="ChEBI" id="CHEBI:33019"/>
        <dbReference type="ChEBI" id="CHEBI:57586"/>
        <dbReference type="ChEBI" id="CHEBI:83144"/>
        <dbReference type="ChEBI" id="CHEBI:456215"/>
        <dbReference type="EC" id="6.3.4.15"/>
    </reaction>
</comment>
<dbReference type="InterPro" id="IPR013196">
    <property type="entry name" value="HTH_11"/>
</dbReference>
<accession>A0A0K9GVC9</accession>
<dbReference type="GO" id="GO:0005524">
    <property type="term" value="F:ATP binding"/>
    <property type="evidence" value="ECO:0007669"/>
    <property type="project" value="UniProtKB-UniRule"/>
</dbReference>
<dbReference type="InterPro" id="IPR008988">
    <property type="entry name" value="Transcriptional_repressor_C"/>
</dbReference>
<dbReference type="Gene3D" id="2.30.30.100">
    <property type="match status" value="1"/>
</dbReference>
<feature type="DNA-binding region" description="H-T-H motif" evidence="5">
    <location>
        <begin position="23"/>
        <end position="42"/>
    </location>
</feature>
<name>A0A0K9GVC9_9BACI</name>
<dbReference type="SUPFAM" id="SSF50037">
    <property type="entry name" value="C-terminal domain of transcriptional repressors"/>
    <property type="match status" value="1"/>
</dbReference>
<proteinExistence type="inferred from homology"/>
<dbReference type="InterPro" id="IPR030855">
    <property type="entry name" value="Bifunct_BirA"/>
</dbReference>
<evidence type="ECO:0000256" key="2">
    <source>
        <dbReference type="ARBA" id="ARBA00022741"/>
    </source>
</evidence>
<dbReference type="GO" id="GO:0016740">
    <property type="term" value="F:transferase activity"/>
    <property type="evidence" value="ECO:0007669"/>
    <property type="project" value="UniProtKB-ARBA"/>
</dbReference>
<comment type="caution">
    <text evidence="7">The sequence shown here is derived from an EMBL/GenBank/DDBJ whole genome shotgun (WGS) entry which is preliminary data.</text>
</comment>
<reference evidence="8" key="1">
    <citation type="submission" date="2015-07" db="EMBL/GenBank/DDBJ databases">
        <title>Genome sequencing project for genomic taxonomy and phylogenomics of Bacillus-like bacteria.</title>
        <authorList>
            <person name="Liu B."/>
            <person name="Wang J."/>
            <person name="Zhu Y."/>
            <person name="Liu G."/>
            <person name="Chen Q."/>
            <person name="Chen Z."/>
            <person name="Lan J."/>
            <person name="Che J."/>
            <person name="Ge C."/>
            <person name="Shi H."/>
            <person name="Pan Z."/>
            <person name="Liu X."/>
        </authorList>
    </citation>
    <scope>NUCLEOTIDE SEQUENCE [LARGE SCALE GENOMIC DNA]</scope>
    <source>
        <strain evidence="8">FJAT-27997</strain>
    </source>
</reference>
<dbReference type="SUPFAM" id="SSF55681">
    <property type="entry name" value="Class II aaRS and biotin synthetases"/>
    <property type="match status" value="1"/>
</dbReference>
<comment type="similarity">
    <text evidence="5">Belongs to the biotin--protein ligase family.</text>
</comment>
<evidence type="ECO:0000259" key="6">
    <source>
        <dbReference type="PROSITE" id="PS51733"/>
    </source>
</evidence>
<organism evidence="7 8">
    <name type="scientific">Peribacillus loiseleuriae</name>
    <dbReference type="NCBI Taxonomy" id="1679170"/>
    <lineage>
        <taxon>Bacteria</taxon>
        <taxon>Bacillati</taxon>
        <taxon>Bacillota</taxon>
        <taxon>Bacilli</taxon>
        <taxon>Bacillales</taxon>
        <taxon>Bacillaceae</taxon>
        <taxon>Peribacillus</taxon>
    </lineage>
</organism>
<dbReference type="HAMAP" id="MF_00978">
    <property type="entry name" value="Bifunct_BirA"/>
    <property type="match status" value="1"/>
</dbReference>
<evidence type="ECO:0000256" key="1">
    <source>
        <dbReference type="ARBA" id="ARBA00022598"/>
    </source>
</evidence>
<dbReference type="CDD" id="cd16442">
    <property type="entry name" value="BPL"/>
    <property type="match status" value="1"/>
</dbReference>
<dbReference type="GO" id="GO:0005737">
    <property type="term" value="C:cytoplasm"/>
    <property type="evidence" value="ECO:0007669"/>
    <property type="project" value="TreeGrafter"/>
</dbReference>
<dbReference type="InterPro" id="IPR003142">
    <property type="entry name" value="BPL_C"/>
</dbReference>
<dbReference type="EC" id="6.3.4.15" evidence="5"/>
<keyword evidence="5" id="KW-0678">Repressor</keyword>
<dbReference type="Pfam" id="PF02237">
    <property type="entry name" value="BPL_C"/>
    <property type="match status" value="1"/>
</dbReference>
<dbReference type="InterPro" id="IPR045864">
    <property type="entry name" value="aa-tRNA-synth_II/BPL/LPL"/>
</dbReference>
<dbReference type="InterPro" id="IPR004408">
    <property type="entry name" value="Biotin_CoA_COase_ligase"/>
</dbReference>
<keyword evidence="3 5" id="KW-0067">ATP-binding</keyword>
<evidence type="ECO:0000256" key="3">
    <source>
        <dbReference type="ARBA" id="ARBA00022840"/>
    </source>
</evidence>
<dbReference type="Gene3D" id="3.30.930.10">
    <property type="entry name" value="Bira Bifunctional Protein, Domain 2"/>
    <property type="match status" value="1"/>
</dbReference>
<dbReference type="GO" id="GO:0004077">
    <property type="term" value="F:biotin--[biotin carboxyl-carrier protein] ligase activity"/>
    <property type="evidence" value="ECO:0007669"/>
    <property type="project" value="UniProtKB-UniRule"/>
</dbReference>
<dbReference type="GO" id="GO:0009249">
    <property type="term" value="P:protein lipoylation"/>
    <property type="evidence" value="ECO:0007669"/>
    <property type="project" value="UniProtKB-ARBA"/>
</dbReference>
<feature type="binding site" evidence="5">
    <location>
        <position position="189"/>
    </location>
    <ligand>
        <name>biotin</name>
        <dbReference type="ChEBI" id="CHEBI:57586"/>
    </ligand>
</feature>
<comment type="function">
    <text evidence="5">Acts both as a biotin--[acetyl-CoA-carboxylase] ligase and a repressor.</text>
</comment>
<protein>
    <recommendedName>
        <fullName evidence="5">Bifunctional ligase/repressor BirA</fullName>
    </recommendedName>
    <alternativeName>
        <fullName evidence="5">Biotin--[acetyl-CoA-carboxylase] ligase</fullName>
        <ecNumber evidence="5">6.3.4.15</ecNumber>
    </alternativeName>
    <alternativeName>
        <fullName evidence="5">Biotin--protein ligase</fullName>
    </alternativeName>
    <alternativeName>
        <fullName evidence="5">Biotin-[acetyl-CoA carboxylase] synthetase</fullName>
    </alternativeName>
</protein>
<dbReference type="GO" id="GO:0006355">
    <property type="term" value="P:regulation of DNA-templated transcription"/>
    <property type="evidence" value="ECO:0007669"/>
    <property type="project" value="UniProtKB-UniRule"/>
</dbReference>
<dbReference type="Pfam" id="PF08279">
    <property type="entry name" value="HTH_11"/>
    <property type="match status" value="1"/>
</dbReference>
<dbReference type="AlphaFoldDB" id="A0A0K9GVC9"/>
<dbReference type="InterPro" id="IPR004143">
    <property type="entry name" value="BPL_LPL_catalytic"/>
</dbReference>
<evidence type="ECO:0000256" key="4">
    <source>
        <dbReference type="ARBA" id="ARBA00023267"/>
    </source>
</evidence>
<dbReference type="PANTHER" id="PTHR12835:SF5">
    <property type="entry name" value="BIOTIN--PROTEIN LIGASE"/>
    <property type="match status" value="1"/>
</dbReference>
<gene>
    <name evidence="5" type="primary">birA</name>
    <name evidence="7" type="ORF">AC625_14605</name>
</gene>
<dbReference type="Proteomes" id="UP000037146">
    <property type="component" value="Unassembled WGS sequence"/>
</dbReference>
<dbReference type="OrthoDB" id="9807064at2"/>
<comment type="caution">
    <text evidence="5">Lacks conserved residue(s) required for the propagation of feature annotation.</text>
</comment>
<keyword evidence="5" id="KW-0805">Transcription regulation</keyword>
<dbReference type="PATRIC" id="fig|1679170.3.peg.3335"/>
<dbReference type="PROSITE" id="PS51733">
    <property type="entry name" value="BPL_LPL_CATALYTIC"/>
    <property type="match status" value="1"/>
</dbReference>
<sequence>MQSDVRKKIIDAFSNAFGSFVSGQEIADYVGCSRTAVWKHIEELRNEGYVLEAIRNKGYRIISAPGNVTSNEIQIGLQTTAFGQNIHYEESVDSTQKIANRLANEDAAEGTIVIAEEQTLGKGRLSRNWHSPKFTGIWMSLILRPNIPFHEAPQLTLLAAVAVAQAIEDVTELTPEIKWPNDLLIKGKKVTGILTELQAESDRIHSVIIGIGVNVNQKLSDFPKELQDIATSLFIESGVSISRAALIQQILRNMEKLYHTYLQHGFSPVKLLWESYAVSLGKELKATTVNETIIGKALGITDSGVLLLEDKTGKVHPIYSADITIPRK</sequence>
<dbReference type="EMBL" id="LFZW01000001">
    <property type="protein sequence ID" value="KMY50583.1"/>
    <property type="molecule type" value="Genomic_DNA"/>
</dbReference>
<keyword evidence="5" id="KW-0804">Transcription</keyword>
<dbReference type="InterPro" id="IPR036388">
    <property type="entry name" value="WH-like_DNA-bd_sf"/>
</dbReference>
<dbReference type="STRING" id="1679170.AC625_14605"/>
<feature type="binding site" evidence="5">
    <location>
        <position position="118"/>
    </location>
    <ligand>
        <name>biotin</name>
        <dbReference type="ChEBI" id="CHEBI:57586"/>
    </ligand>
</feature>
<dbReference type="Gene3D" id="1.10.10.10">
    <property type="entry name" value="Winged helix-like DNA-binding domain superfamily/Winged helix DNA-binding domain"/>
    <property type="match status" value="1"/>
</dbReference>
<dbReference type="SUPFAM" id="SSF46785">
    <property type="entry name" value="Winged helix' DNA-binding domain"/>
    <property type="match status" value="1"/>
</dbReference>
<keyword evidence="4 5" id="KW-0092">Biotin</keyword>
<evidence type="ECO:0000313" key="8">
    <source>
        <dbReference type="Proteomes" id="UP000037146"/>
    </source>
</evidence>